<comment type="caution">
    <text evidence="3">The sequence shown here is derived from an EMBL/GenBank/DDBJ whole genome shotgun (WGS) entry which is preliminary data.</text>
</comment>
<dbReference type="InterPro" id="IPR038765">
    <property type="entry name" value="Papain-like_cys_pep_sf"/>
</dbReference>
<dbReference type="PANTHER" id="PTHR24006">
    <property type="entry name" value="UBIQUITIN CARBOXYL-TERMINAL HYDROLASE"/>
    <property type="match status" value="1"/>
</dbReference>
<sequence length="2181" mass="254338">MTEEKDFIVFDVEKENKKNQDVQYAFNGNESKLSSNGITGNVNIMLSNTDEKDTDIEEMNYIVKKISEENYFYYIRLECEKFLLKFTTTNMKNLSDQFYKEFVNKNIKVFFNKIKKETMFTELILKFITFYLNLFFSRIELVDEEGWKLFGDIFNYEEFKKSKTMYNIEKAKYIEEVPLVVEFIIEINKIDGFNKIYEMIRLYDLKLLNSMLTSVSYIFSNDNMYLIEDQRTEIAKCIFERMQELDCKTCSIQLIKSFISISEHFLCIEYIDYIICRVLVKSLNSFDQRMTFFTSATRLLKKLTCEWVKEDLNKHNLLEEHKENPFKTQNEIVELFIPCLSILNESIQKQILITALPIFDFLSKHGKKLEIFERYLMIIRSGHISIVEIIIPEFKSMIEEELNDETFSLVISTLRKVEDKTIGHFELFCDLVEKKVSLLNELFDLFINKSDIEISQMAILFSKVIQVTEDNPLFNELINKIKELIDRSYKEEKSIIFCEAVFALLIDHSQSRIFIEKGINEIFMKVITDNIQMEFTNERKEIVGGALNVLLGMSFIDIELPLTLFSELWEVFMNQTTSQEFKSQLFLFFNNFFSKDSEAKELALCPLDEHLHNDDELILFDSSEGVQLIKVIIEEVNKEALIKNGEGYKFNGNLNDIAHLVPLKRLLIITNNKVTEEKAMDLLVSIVKSVPVQVGWRVVIEWIKDINQLYSQSRDDKLKKEQVINLKVLNALLIEWTSTSEGKAISHVRSLKGKPMIFNVIIKTGEKVIMKNQIKILTSLSIGEMKKRIEKEFKIDLDKSTIEIDGVDDFDETTSISDLLLQNESEIVVKMAKEESDGSLFRSNELPSSQYYKKEVSMEDVKTLVEMTGVSKQIAYCALKKYLYYSNAVDLACSALFDDIDSITAAYTKDLENGEIYDIPDDDEVPKEEVDLSFIKLVSDSDEIMTIVECLKKHFGEEVEKIIWKIMMSLPSFSGIMKKVNSCFGMNELYGPKGVFNLLTEQSDYTLLYTLQLVDKILFPEKDNENSTTTDTIKSQTLLREIIVKSQPIFDQICLAFRSVLRRESNLIVDIVEMFSKIFSFFIHKLCKHQQLTFNVTENHELFDECFDIILKNPNNPHISGVFISISSSICELRNKGSSINVVPDLHDFLIQYFNSQQKYDDEQVITISFITSLVNFYQSNSTLLYDQTQKLMKDLFNALELYGTKRAIYFYTKTICLLIESINENIIDFQEVFDYVIQKICTVEPNEQFTDDSDYYITGLLKIAKLLLPKVEIIPEKIGLTISKVFNNCYGNPLKYKLKSVRNSSYDLINTVFTICPNLIKMFSTEVFDKCFQYKVIKKLDIVPKTSRTGYRGIRNIGSTCYINSILQQLFMMKEFREKILRIVSTDTMKVTKQLQKLFISLKGGSQDCYSADLLIDEIQKHKKVYDLKGQQHDACDFLIMLLDCLEDEMNKGSQQQIFPIFTLQTVIQTDSLDSTVKENRETKEEFRTLPLPIQGKRNVGQCLSNFFKPEFFKGDNRLKTDDGRYFNAVKQYKIESLPHYLFLQLNRFDSFDINVMKINDKCEVPLTLDLSKYMKNKNLNGEYHLNGVVIHTGNAGYGHYFSYILNDGKWIEFNDSRVSYISCDMATRNMNGGYKDFGGYLLVYEKKGYQEEQNREQVGEDILKELKAEEEKISNDVMYHDNQCLKLILKQSKLFDPIVMGKAIMYCFRYAFSLLDEGEQNNGLVDQIIEDMMNYNNPEIGKKILEDVIKNDFVSLYCITSLESIRTRASGLITTAIRWVAENDSVALFSESEILYKFYQYLRSLLIFSRSYPKNLKQYFILFDALASIGPQACYSLSKMGLIKSFWYYFLNKNEFTDKNISTIVLDVFPDLKYFVTTLQKVICSCYTDDHNKQITPFSNTQNSEYLDNSYSKYKNLIFSSDLLLQLIAYNYDSGCILLKHISYNNFDESLNIINQFKEYVHFRKHENELSNFFNVFEKLLMMNDDYSELRAFCLFSPYTNKQRTSLCKSLPQTMTNGLLKKFNVYSPSSKLTLSFIIRMSKKLPYVKQMLLENARVLEKMINYLNQIFKSNYHVYKENLSEQDFIGYGKYIIQTMTEETKKEIEFQELTYLLELVDERSSMSFDINALEQEIKETKEELKTLKEYQPTSSIPTKIVSDGGYFESDFNDDIGLSTTYSH</sequence>
<keyword evidence="1" id="KW-0175">Coiled coil</keyword>
<evidence type="ECO:0000256" key="1">
    <source>
        <dbReference type="SAM" id="Coils"/>
    </source>
</evidence>
<dbReference type="InterPro" id="IPR001394">
    <property type="entry name" value="Peptidase_C19_UCH"/>
</dbReference>
<dbReference type="PROSITE" id="PS50235">
    <property type="entry name" value="USP_3"/>
    <property type="match status" value="1"/>
</dbReference>
<feature type="domain" description="USP" evidence="2">
    <location>
        <begin position="1353"/>
        <end position="1649"/>
    </location>
</feature>
<gene>
    <name evidence="3" type="ORF">ENUP19_0202G0006</name>
</gene>
<dbReference type="Gene3D" id="3.90.70.10">
    <property type="entry name" value="Cysteine proteinases"/>
    <property type="match status" value="1"/>
</dbReference>
<dbReference type="Pfam" id="PF00443">
    <property type="entry name" value="UCH"/>
    <property type="match status" value="1"/>
</dbReference>
<protein>
    <recommendedName>
        <fullName evidence="2">USP domain-containing protein</fullName>
    </recommendedName>
</protein>
<accession>A0ABQ0DNL1</accession>
<evidence type="ECO:0000313" key="4">
    <source>
        <dbReference type="Proteomes" id="UP001628156"/>
    </source>
</evidence>
<feature type="coiled-coil region" evidence="1">
    <location>
        <begin position="2121"/>
        <end position="2148"/>
    </location>
</feature>
<proteinExistence type="predicted"/>
<organism evidence="3 4">
    <name type="scientific">Entamoeba nuttalli</name>
    <dbReference type="NCBI Taxonomy" id="412467"/>
    <lineage>
        <taxon>Eukaryota</taxon>
        <taxon>Amoebozoa</taxon>
        <taxon>Evosea</taxon>
        <taxon>Archamoebae</taxon>
        <taxon>Mastigamoebida</taxon>
        <taxon>Entamoebidae</taxon>
        <taxon>Entamoeba</taxon>
    </lineage>
</organism>
<name>A0ABQ0DNL1_9EUKA</name>
<dbReference type="Proteomes" id="UP001628156">
    <property type="component" value="Unassembled WGS sequence"/>
</dbReference>
<evidence type="ECO:0000313" key="3">
    <source>
        <dbReference type="EMBL" id="GAB1224434.1"/>
    </source>
</evidence>
<reference evidence="3 4" key="1">
    <citation type="journal article" date="2019" name="PLoS Negl. Trop. Dis.">
        <title>Whole genome sequencing of Entamoeba nuttalli reveals mammalian host-related molecular signatures and a novel octapeptide-repeat surface protein.</title>
        <authorList>
            <person name="Tanaka M."/>
            <person name="Makiuchi T."/>
            <person name="Komiyama T."/>
            <person name="Shiina T."/>
            <person name="Osaki K."/>
            <person name="Tachibana H."/>
        </authorList>
    </citation>
    <scope>NUCLEOTIDE SEQUENCE [LARGE SCALE GENOMIC DNA]</scope>
    <source>
        <strain evidence="3 4">P19-061405</strain>
    </source>
</reference>
<dbReference type="EMBL" id="BAAFRS010000202">
    <property type="protein sequence ID" value="GAB1224434.1"/>
    <property type="molecule type" value="Genomic_DNA"/>
</dbReference>
<dbReference type="PANTHER" id="PTHR24006:SF827">
    <property type="entry name" value="UBIQUITIN CARBOXYL-TERMINAL HYDROLASE 34"/>
    <property type="match status" value="1"/>
</dbReference>
<dbReference type="PROSITE" id="PS00973">
    <property type="entry name" value="USP_2"/>
    <property type="match status" value="1"/>
</dbReference>
<keyword evidence="4" id="KW-1185">Reference proteome</keyword>
<dbReference type="SUPFAM" id="SSF54001">
    <property type="entry name" value="Cysteine proteinases"/>
    <property type="match status" value="1"/>
</dbReference>
<dbReference type="InterPro" id="IPR028889">
    <property type="entry name" value="USP"/>
</dbReference>
<dbReference type="InterPro" id="IPR018200">
    <property type="entry name" value="USP_CS"/>
</dbReference>
<dbReference type="InterPro" id="IPR050164">
    <property type="entry name" value="Peptidase_C19"/>
</dbReference>
<dbReference type="PROSITE" id="PS00972">
    <property type="entry name" value="USP_1"/>
    <property type="match status" value="1"/>
</dbReference>
<evidence type="ECO:0000259" key="2">
    <source>
        <dbReference type="PROSITE" id="PS50235"/>
    </source>
</evidence>